<feature type="region of interest" description="Disordered" evidence="1">
    <location>
        <begin position="1"/>
        <end position="58"/>
    </location>
</feature>
<proteinExistence type="predicted"/>
<feature type="compositionally biased region" description="Basic and acidic residues" evidence="1">
    <location>
        <begin position="33"/>
        <end position="58"/>
    </location>
</feature>
<gene>
    <name evidence="2" type="ORF">BLNAU_6206</name>
</gene>
<evidence type="ECO:0000256" key="1">
    <source>
        <dbReference type="SAM" id="MobiDB-lite"/>
    </source>
</evidence>
<comment type="caution">
    <text evidence="2">The sequence shown here is derived from an EMBL/GenBank/DDBJ whole genome shotgun (WGS) entry which is preliminary data.</text>
</comment>
<accession>A0ABQ9Y4S7</accession>
<keyword evidence="3" id="KW-1185">Reference proteome</keyword>
<evidence type="ECO:0000313" key="2">
    <source>
        <dbReference type="EMBL" id="KAK2958703.1"/>
    </source>
</evidence>
<sequence>MNYSQSPLTQQAEERTTTLRKTEETLQQANETIRSKDQQNKEKDESIRSKDQIINEKETSIKQKDGLITKQAATIAEQGTKLGEFVAMEKRLNDKLNTTHSKVVAVEVQMTETAKDVKWIRGIVHPENAITVWNPSHYRKEGRRITSIGVMESSKLEESKTGYLAGMSWSSVFRLNGDDVYQNGTKIASGNQKPKDNSVVTIELDMNRHTLVLFVDGQRQPHSLAKIPPKVRFALFICNTDRYAEILSFDDVSAQK</sequence>
<reference evidence="2 3" key="1">
    <citation type="journal article" date="2022" name="bioRxiv">
        <title>Genomics of Preaxostyla Flagellates Illuminates Evolutionary Transitions and the Path Towards Mitochondrial Loss.</title>
        <authorList>
            <person name="Novak L.V.F."/>
            <person name="Treitli S.C."/>
            <person name="Pyrih J."/>
            <person name="Halakuc P."/>
            <person name="Pipaliya S.V."/>
            <person name="Vacek V."/>
            <person name="Brzon O."/>
            <person name="Soukal P."/>
            <person name="Eme L."/>
            <person name="Dacks J.B."/>
            <person name="Karnkowska A."/>
            <person name="Elias M."/>
            <person name="Hampl V."/>
        </authorList>
    </citation>
    <scope>NUCLEOTIDE SEQUENCE [LARGE SCALE GENOMIC DNA]</scope>
    <source>
        <strain evidence="2">NAU3</strain>
        <tissue evidence="2">Gut</tissue>
    </source>
</reference>
<organism evidence="2 3">
    <name type="scientific">Blattamonas nauphoetae</name>
    <dbReference type="NCBI Taxonomy" id="2049346"/>
    <lineage>
        <taxon>Eukaryota</taxon>
        <taxon>Metamonada</taxon>
        <taxon>Preaxostyla</taxon>
        <taxon>Oxymonadida</taxon>
        <taxon>Blattamonas</taxon>
    </lineage>
</organism>
<evidence type="ECO:0000313" key="3">
    <source>
        <dbReference type="Proteomes" id="UP001281761"/>
    </source>
</evidence>
<dbReference type="Proteomes" id="UP001281761">
    <property type="component" value="Unassembled WGS sequence"/>
</dbReference>
<feature type="compositionally biased region" description="Basic and acidic residues" evidence="1">
    <location>
        <begin position="12"/>
        <end position="24"/>
    </location>
</feature>
<protein>
    <submittedName>
        <fullName evidence="2">Uncharacterized protein</fullName>
    </submittedName>
</protein>
<feature type="compositionally biased region" description="Polar residues" evidence="1">
    <location>
        <begin position="1"/>
        <end position="11"/>
    </location>
</feature>
<name>A0ABQ9Y4S7_9EUKA</name>
<dbReference type="EMBL" id="JARBJD010000035">
    <property type="protein sequence ID" value="KAK2958703.1"/>
    <property type="molecule type" value="Genomic_DNA"/>
</dbReference>